<dbReference type="KEGG" id="pste:PSTEL_01920"/>
<evidence type="ECO:0000259" key="1">
    <source>
        <dbReference type="PROSITE" id="PS50075"/>
    </source>
</evidence>
<evidence type="ECO:0000313" key="2">
    <source>
        <dbReference type="EMBL" id="AIQ62066.1"/>
    </source>
</evidence>
<dbReference type="STRING" id="169760.PSTEL_01920"/>
<organism evidence="2 3">
    <name type="scientific">Paenibacillus stellifer</name>
    <dbReference type="NCBI Taxonomy" id="169760"/>
    <lineage>
        <taxon>Bacteria</taxon>
        <taxon>Bacillati</taxon>
        <taxon>Bacillota</taxon>
        <taxon>Bacilli</taxon>
        <taxon>Bacillales</taxon>
        <taxon>Paenibacillaceae</taxon>
        <taxon>Paenibacillus</taxon>
    </lineage>
</organism>
<dbReference type="OrthoDB" id="2624473at2"/>
<dbReference type="Gene3D" id="1.10.1200.10">
    <property type="entry name" value="ACP-like"/>
    <property type="match status" value="1"/>
</dbReference>
<reference evidence="2 3" key="1">
    <citation type="submission" date="2014-08" db="EMBL/GenBank/DDBJ databases">
        <title>Comparative genomics of the Paenibacillus odorifer group.</title>
        <authorList>
            <person name="den Bakker H.C."/>
            <person name="Tsai Y.-C."/>
            <person name="Martin N."/>
            <person name="Korlach J."/>
            <person name="Wiedmann M."/>
        </authorList>
    </citation>
    <scope>NUCLEOTIDE SEQUENCE [LARGE SCALE GENOMIC DNA]</scope>
    <source>
        <strain evidence="2 3">DSM 14472</strain>
    </source>
</reference>
<dbReference type="EMBL" id="CP009286">
    <property type="protein sequence ID" value="AIQ62066.1"/>
    <property type="molecule type" value="Genomic_DNA"/>
</dbReference>
<proteinExistence type="predicted"/>
<evidence type="ECO:0000313" key="3">
    <source>
        <dbReference type="Proteomes" id="UP000029507"/>
    </source>
</evidence>
<dbReference type="InterPro" id="IPR009081">
    <property type="entry name" value="PP-bd_ACP"/>
</dbReference>
<sequence>MVKCDEKVIEVLKRITQLEDITMESSLTNDLLIDSLSFIRVIVELENGFHFKFDNEDMIIEMFPKVMDLAQYIKLKS</sequence>
<name>A0A089LKJ7_9BACL</name>
<protein>
    <recommendedName>
        <fullName evidence="1">Carrier domain-containing protein</fullName>
    </recommendedName>
</protein>
<dbReference type="HOGENOM" id="CLU_108696_10_3_9"/>
<dbReference type="Proteomes" id="UP000029507">
    <property type="component" value="Chromosome"/>
</dbReference>
<dbReference type="AlphaFoldDB" id="A0A089LKJ7"/>
<feature type="domain" description="Carrier" evidence="1">
    <location>
        <begin position="1"/>
        <end position="77"/>
    </location>
</feature>
<keyword evidence="3" id="KW-1185">Reference proteome</keyword>
<accession>A0A089LKJ7</accession>
<gene>
    <name evidence="2" type="ORF">PSTEL_01920</name>
</gene>
<dbReference type="PROSITE" id="PS50075">
    <property type="entry name" value="CARRIER"/>
    <property type="match status" value="1"/>
</dbReference>
<dbReference type="InterPro" id="IPR036736">
    <property type="entry name" value="ACP-like_sf"/>
</dbReference>
<dbReference type="SUPFAM" id="SSF47336">
    <property type="entry name" value="ACP-like"/>
    <property type="match status" value="1"/>
</dbReference>
<dbReference type="Pfam" id="PF00550">
    <property type="entry name" value="PP-binding"/>
    <property type="match status" value="1"/>
</dbReference>
<dbReference type="RefSeq" id="WP_038693126.1">
    <property type="nucleotide sequence ID" value="NZ_CP009286.1"/>
</dbReference>